<evidence type="ECO:0000256" key="8">
    <source>
        <dbReference type="ARBA" id="ARBA00023224"/>
    </source>
</evidence>
<dbReference type="AlphaFoldDB" id="A0A8S4B8P9"/>
<dbReference type="InterPro" id="IPR050569">
    <property type="entry name" value="TAAR"/>
</dbReference>
<dbReference type="InterPro" id="IPR017452">
    <property type="entry name" value="GPCR_Rhodpsn_7TM"/>
</dbReference>
<keyword evidence="2" id="KW-1003">Cell membrane</keyword>
<evidence type="ECO:0000256" key="9">
    <source>
        <dbReference type="SAM" id="MobiDB-lite"/>
    </source>
</evidence>
<dbReference type="CDD" id="cd00637">
    <property type="entry name" value="7tm_classA_rhodopsin-like"/>
    <property type="match status" value="2"/>
</dbReference>
<gene>
    <name evidence="12" type="ORF">MMEN_LOCUS14706</name>
</gene>
<dbReference type="PROSITE" id="PS50262">
    <property type="entry name" value="G_PROTEIN_RECEP_F1_2"/>
    <property type="match status" value="1"/>
</dbReference>
<feature type="region of interest" description="Disordered" evidence="9">
    <location>
        <begin position="405"/>
        <end position="434"/>
    </location>
</feature>
<dbReference type="SMART" id="SM01381">
    <property type="entry name" value="7TM_GPCR_Srsx"/>
    <property type="match status" value="1"/>
</dbReference>
<feature type="transmembrane region" description="Helical" evidence="10">
    <location>
        <begin position="143"/>
        <end position="165"/>
    </location>
</feature>
<reference evidence="12" key="1">
    <citation type="submission" date="2021-05" db="EMBL/GenBank/DDBJ databases">
        <authorList>
            <person name="Tigano A."/>
        </authorList>
    </citation>
    <scope>NUCLEOTIDE SEQUENCE</scope>
</reference>
<comment type="subcellular location">
    <subcellularLocation>
        <location evidence="1">Cell membrane</location>
        <topology evidence="1">Multi-pass membrane protein</topology>
    </subcellularLocation>
</comment>
<feature type="compositionally biased region" description="Polar residues" evidence="9">
    <location>
        <begin position="380"/>
        <end position="389"/>
    </location>
</feature>
<dbReference type="InterPro" id="IPR000276">
    <property type="entry name" value="GPCR_Rhodpsn"/>
</dbReference>
<protein>
    <submittedName>
        <fullName evidence="12">(Atlantic silverside) hypothetical protein</fullName>
    </submittedName>
</protein>
<name>A0A8S4B8P9_9TELE</name>
<evidence type="ECO:0000313" key="13">
    <source>
        <dbReference type="Proteomes" id="UP000677803"/>
    </source>
</evidence>
<feature type="transmembrane region" description="Helical" evidence="10">
    <location>
        <begin position="103"/>
        <end position="122"/>
    </location>
</feature>
<keyword evidence="4 10" id="KW-1133">Transmembrane helix</keyword>
<dbReference type="GO" id="GO:0005886">
    <property type="term" value="C:plasma membrane"/>
    <property type="evidence" value="ECO:0007669"/>
    <property type="project" value="UniProtKB-SubCell"/>
</dbReference>
<dbReference type="PANTHER" id="PTHR24249:SF372">
    <property type="entry name" value="G-PROTEIN COUPLED RECEPTORS FAMILY 1 PROFILE DOMAIN-CONTAINING PROTEIN"/>
    <property type="match status" value="1"/>
</dbReference>
<evidence type="ECO:0000256" key="1">
    <source>
        <dbReference type="ARBA" id="ARBA00004651"/>
    </source>
</evidence>
<evidence type="ECO:0000259" key="11">
    <source>
        <dbReference type="PROSITE" id="PS50262"/>
    </source>
</evidence>
<dbReference type="EMBL" id="CAJRST010022223">
    <property type="protein sequence ID" value="CAG5957811.1"/>
    <property type="molecule type" value="Genomic_DNA"/>
</dbReference>
<feature type="transmembrane region" description="Helical" evidence="10">
    <location>
        <begin position="64"/>
        <end position="91"/>
    </location>
</feature>
<feature type="transmembrane region" description="Helical" evidence="10">
    <location>
        <begin position="20"/>
        <end position="52"/>
    </location>
</feature>
<feature type="compositionally biased region" description="Basic and acidic residues" evidence="9">
    <location>
        <begin position="367"/>
        <end position="379"/>
    </location>
</feature>
<dbReference type="Proteomes" id="UP000677803">
    <property type="component" value="Unassembled WGS sequence"/>
</dbReference>
<proteinExistence type="predicted"/>
<feature type="region of interest" description="Disordered" evidence="9">
    <location>
        <begin position="234"/>
        <end position="253"/>
    </location>
</feature>
<dbReference type="OrthoDB" id="2105199at2759"/>
<keyword evidence="7" id="KW-0675">Receptor</keyword>
<feature type="compositionally biased region" description="Polar residues" evidence="9">
    <location>
        <begin position="405"/>
        <end position="423"/>
    </location>
</feature>
<feature type="transmembrane region" description="Helical" evidence="10">
    <location>
        <begin position="188"/>
        <end position="211"/>
    </location>
</feature>
<dbReference type="SUPFAM" id="SSF81321">
    <property type="entry name" value="Family A G protein-coupled receptor-like"/>
    <property type="match status" value="1"/>
</dbReference>
<dbReference type="Gene3D" id="1.20.1070.10">
    <property type="entry name" value="Rhodopsin 7-helix transmembrane proteins"/>
    <property type="match status" value="2"/>
</dbReference>
<sequence length="551" mass="60941">MRGEPIPAWDSGNITVWEEYINIALVVANSLVLLITSVVGIAANIFVILAVYHQKSLQTSINALVVNLAVIDSLRCIIDCPILLIIIMIVYQREAVDGLICDIQMASFSFSCCIQLLTLASISTERYLAIAQPFKASQRKTRTMVLIPLTWSLAIVVAVYCVMFLKDSPVYVRCRGPQRGAETSYDTIGLYIFFPLWAACFTVIIGFYARIFALLRSHNRKIFDVGTSAPKKGSVEEKEKREEITVENGHGKSGQEHILVGETQAKANLFKENSKLTSAESQHCVFIISEEIKGLKNTEEKSHTHDSPSLAIQIAVEAVEKPLKTNQSNTCSVENAKNTSKDALTNVESSTTMILKVSESNSNTETLSREREKTDKASKETSAFVTVSSKSQDSESTSVLVTDVTPVQNTNTETQPAASSDQLASPPPVLSSEPVQQPAELEGAVCVMPSKASRERASKKKESKMAKRAGYIIITFLLFWLPLITTILVNFLIHKNKNAQILFHQDLDILSVSVACITSLSDPIIYAAVNPQFRSEFYKLRSWIKSRFNKT</sequence>
<keyword evidence="3 10" id="KW-0812">Transmembrane</keyword>
<dbReference type="PRINTS" id="PR00237">
    <property type="entry name" value="GPCRRHODOPSN"/>
</dbReference>
<evidence type="ECO:0000256" key="6">
    <source>
        <dbReference type="ARBA" id="ARBA00023136"/>
    </source>
</evidence>
<feature type="transmembrane region" description="Helical" evidence="10">
    <location>
        <begin position="509"/>
        <end position="529"/>
    </location>
</feature>
<dbReference type="GO" id="GO:0004930">
    <property type="term" value="F:G protein-coupled receptor activity"/>
    <property type="evidence" value="ECO:0007669"/>
    <property type="project" value="UniProtKB-KW"/>
</dbReference>
<dbReference type="Pfam" id="PF00001">
    <property type="entry name" value="7tm_1"/>
    <property type="match status" value="1"/>
</dbReference>
<dbReference type="PANTHER" id="PTHR24249">
    <property type="entry name" value="HISTAMINE RECEPTOR-RELATED G-PROTEIN COUPLED RECEPTOR"/>
    <property type="match status" value="1"/>
</dbReference>
<organism evidence="12 13">
    <name type="scientific">Menidia menidia</name>
    <name type="common">Atlantic silverside</name>
    <dbReference type="NCBI Taxonomy" id="238744"/>
    <lineage>
        <taxon>Eukaryota</taxon>
        <taxon>Metazoa</taxon>
        <taxon>Chordata</taxon>
        <taxon>Craniata</taxon>
        <taxon>Vertebrata</taxon>
        <taxon>Euteleostomi</taxon>
        <taxon>Actinopterygii</taxon>
        <taxon>Neopterygii</taxon>
        <taxon>Teleostei</taxon>
        <taxon>Neoteleostei</taxon>
        <taxon>Acanthomorphata</taxon>
        <taxon>Ovalentaria</taxon>
        <taxon>Atherinomorphae</taxon>
        <taxon>Atheriniformes</taxon>
        <taxon>Atherinopsidae</taxon>
        <taxon>Menidiinae</taxon>
        <taxon>Menidia</taxon>
    </lineage>
</organism>
<evidence type="ECO:0000313" key="12">
    <source>
        <dbReference type="EMBL" id="CAG5957811.1"/>
    </source>
</evidence>
<accession>A0A8S4B8P9</accession>
<keyword evidence="8" id="KW-0807">Transducer</keyword>
<feature type="compositionally biased region" description="Polar residues" evidence="9">
    <location>
        <begin position="355"/>
        <end position="366"/>
    </location>
</feature>
<keyword evidence="5" id="KW-0297">G-protein coupled receptor</keyword>
<evidence type="ECO:0000256" key="5">
    <source>
        <dbReference type="ARBA" id="ARBA00023040"/>
    </source>
</evidence>
<evidence type="ECO:0000256" key="4">
    <source>
        <dbReference type="ARBA" id="ARBA00022989"/>
    </source>
</evidence>
<comment type="caution">
    <text evidence="12">The sequence shown here is derived from an EMBL/GenBank/DDBJ whole genome shotgun (WGS) entry which is preliminary data.</text>
</comment>
<evidence type="ECO:0000256" key="3">
    <source>
        <dbReference type="ARBA" id="ARBA00022692"/>
    </source>
</evidence>
<keyword evidence="6 10" id="KW-0472">Membrane</keyword>
<feature type="transmembrane region" description="Helical" evidence="10">
    <location>
        <begin position="469"/>
        <end position="489"/>
    </location>
</feature>
<evidence type="ECO:0000256" key="10">
    <source>
        <dbReference type="SAM" id="Phobius"/>
    </source>
</evidence>
<feature type="region of interest" description="Disordered" evidence="9">
    <location>
        <begin position="355"/>
        <end position="389"/>
    </location>
</feature>
<evidence type="ECO:0000256" key="7">
    <source>
        <dbReference type="ARBA" id="ARBA00023170"/>
    </source>
</evidence>
<evidence type="ECO:0000256" key="2">
    <source>
        <dbReference type="ARBA" id="ARBA00022475"/>
    </source>
</evidence>
<feature type="domain" description="G-protein coupled receptors family 1 profile" evidence="11">
    <location>
        <begin position="43"/>
        <end position="526"/>
    </location>
</feature>
<keyword evidence="13" id="KW-1185">Reference proteome</keyword>